<dbReference type="VEuPathDB" id="FungiDB:PV08_04790"/>
<accession>A0A0D2BG59</accession>
<feature type="region of interest" description="Disordered" evidence="1">
    <location>
        <begin position="373"/>
        <end position="403"/>
    </location>
</feature>
<organism evidence="3 4">
    <name type="scientific">Exophiala spinifera</name>
    <dbReference type="NCBI Taxonomy" id="91928"/>
    <lineage>
        <taxon>Eukaryota</taxon>
        <taxon>Fungi</taxon>
        <taxon>Dikarya</taxon>
        <taxon>Ascomycota</taxon>
        <taxon>Pezizomycotina</taxon>
        <taxon>Eurotiomycetes</taxon>
        <taxon>Chaetothyriomycetidae</taxon>
        <taxon>Chaetothyriales</taxon>
        <taxon>Herpotrichiellaceae</taxon>
        <taxon>Exophiala</taxon>
    </lineage>
</organism>
<dbReference type="PANTHER" id="PTHR47843">
    <property type="entry name" value="BTB DOMAIN-CONTAINING PROTEIN-RELATED"/>
    <property type="match status" value="1"/>
</dbReference>
<dbReference type="InterPro" id="IPR000210">
    <property type="entry name" value="BTB/POZ_dom"/>
</dbReference>
<name>A0A0D2BG59_9EURO</name>
<dbReference type="RefSeq" id="XP_016237811.1">
    <property type="nucleotide sequence ID" value="XM_016379134.1"/>
</dbReference>
<dbReference type="InterPro" id="IPR011333">
    <property type="entry name" value="SKP1/BTB/POZ_sf"/>
</dbReference>
<keyword evidence="4" id="KW-1185">Reference proteome</keyword>
<dbReference type="GeneID" id="27331873"/>
<dbReference type="AlphaFoldDB" id="A0A0D2BG59"/>
<dbReference type="HOGENOM" id="CLU_683409_0_0_1"/>
<proteinExistence type="predicted"/>
<dbReference type="Pfam" id="PF00651">
    <property type="entry name" value="BTB"/>
    <property type="match status" value="1"/>
</dbReference>
<reference evidence="3 4" key="1">
    <citation type="submission" date="2015-01" db="EMBL/GenBank/DDBJ databases">
        <title>The Genome Sequence of Exophiala spinifera CBS89968.</title>
        <authorList>
            <consortium name="The Broad Institute Genomics Platform"/>
            <person name="Cuomo C."/>
            <person name="de Hoog S."/>
            <person name="Gorbushina A."/>
            <person name="Stielow B."/>
            <person name="Teixiera M."/>
            <person name="Abouelleil A."/>
            <person name="Chapman S.B."/>
            <person name="Priest M."/>
            <person name="Young S.K."/>
            <person name="Wortman J."/>
            <person name="Nusbaum C."/>
            <person name="Birren B."/>
        </authorList>
    </citation>
    <scope>NUCLEOTIDE SEQUENCE [LARGE SCALE GENOMIC DNA]</scope>
    <source>
        <strain evidence="3 4">CBS 89968</strain>
    </source>
</reference>
<dbReference type="CDD" id="cd18186">
    <property type="entry name" value="BTB_POZ_ZBTB_KLHL-like"/>
    <property type="match status" value="1"/>
</dbReference>
<gene>
    <name evidence="3" type="ORF">PV08_04790</name>
</gene>
<evidence type="ECO:0000256" key="1">
    <source>
        <dbReference type="SAM" id="MobiDB-lite"/>
    </source>
</evidence>
<dbReference type="EMBL" id="KN847494">
    <property type="protein sequence ID" value="KIW17595.1"/>
    <property type="molecule type" value="Genomic_DNA"/>
</dbReference>
<dbReference type="SUPFAM" id="SSF54695">
    <property type="entry name" value="POZ domain"/>
    <property type="match status" value="1"/>
</dbReference>
<evidence type="ECO:0000259" key="2">
    <source>
        <dbReference type="PROSITE" id="PS50097"/>
    </source>
</evidence>
<evidence type="ECO:0000313" key="4">
    <source>
        <dbReference type="Proteomes" id="UP000053328"/>
    </source>
</evidence>
<dbReference type="OrthoDB" id="6359816at2759"/>
<protein>
    <recommendedName>
        <fullName evidence="2">BTB domain-containing protein</fullName>
    </recommendedName>
</protein>
<dbReference type="PROSITE" id="PS50097">
    <property type="entry name" value="BTB"/>
    <property type="match status" value="1"/>
</dbReference>
<evidence type="ECO:0000313" key="3">
    <source>
        <dbReference type="EMBL" id="KIW17595.1"/>
    </source>
</evidence>
<feature type="domain" description="BTB" evidence="2">
    <location>
        <begin position="34"/>
        <end position="100"/>
    </location>
</feature>
<sequence>MPVTSLQDSDKDPDKNWDNDRISFVSQLNKAEPPGLTIIVGEYSWKAHARKLCSCSEFFKRIMLSHEGAINVTLTLHEETPILVGSLLRWLYTLHYYEPKDNDATQTDPLVPNLRHIMAQGRGAPTWDLSPMLDRQILEEPDSFHAQMYWLADRYQIHKLKEEAIAKFKYQLLLFPDDLVLNLKHLLGCPNESMAESAARGPSLTPVTIATPSMPVPSGGTVAGPVEICQVFNPSNALNGINGDTGLHLKSTAQPEESTTMNTALILNPTPEQERAIRRRTITLEDDTGLWYFLVARTSELLSQHINDTTFSTIMQGNPSFQWAVLQQAAIRHTTNQFTIQELRDEVQVLSDRIRVLDEDRISLLSYTSDQPTYFPITPPPRGRELPPCTGAASTPKARRSLV</sequence>
<dbReference type="Gene3D" id="3.30.710.10">
    <property type="entry name" value="Potassium Channel Kv1.1, Chain A"/>
    <property type="match status" value="1"/>
</dbReference>
<dbReference type="Proteomes" id="UP000053328">
    <property type="component" value="Unassembled WGS sequence"/>
</dbReference>